<evidence type="ECO:0000313" key="1">
    <source>
        <dbReference type="EMBL" id="CAA28208.1"/>
    </source>
</evidence>
<dbReference type="EMBL" id="X04532">
    <property type="protein sequence ID" value="CAA28208.1"/>
    <property type="molecule type" value="mRNA"/>
</dbReference>
<accession>Q41548</accession>
<proteinExistence type="evidence at transcript level"/>
<feature type="non-terminal residue" evidence="1">
    <location>
        <position position="1"/>
    </location>
</feature>
<organism evidence="1">
    <name type="scientific">Triticum aestivum</name>
    <name type="common">Wheat</name>
    <dbReference type="NCBI Taxonomy" id="4565"/>
    <lineage>
        <taxon>Eukaryota</taxon>
        <taxon>Viridiplantae</taxon>
        <taxon>Streptophyta</taxon>
        <taxon>Embryophyta</taxon>
        <taxon>Tracheophyta</taxon>
        <taxon>Spermatophyta</taxon>
        <taxon>Magnoliopsida</taxon>
        <taxon>Liliopsida</taxon>
        <taxon>Poales</taxon>
        <taxon>Poaceae</taxon>
        <taxon>BOP clade</taxon>
        <taxon>Pooideae</taxon>
        <taxon>Triticodae</taxon>
        <taxon>Triticeae</taxon>
        <taxon>Triticinae</taxon>
        <taxon>Triticum</taxon>
    </lineage>
</organism>
<name>Q41548_WHEAT</name>
<protein>
    <submittedName>
        <fullName evidence="1">Seed storage protein (154AA)</fullName>
    </submittedName>
</protein>
<sequence length="154" mass="17236">VCALRGAAVPTQTIQPLRPFFFLPEQRNQQTCPLPPQQRGVLLSCAFQNQQQQVVFFEQITQQQISTFQPLQIFILSVSQPQQQQSQQQLGQQPQQQQQLAQQGTFLQPQQVAQLELMTSIALRTLPSMCRVNVPLSRTTTSVPFGGGAVGAYR</sequence>
<reference evidence="1" key="1">
    <citation type="journal article" date="1986" name="Dokl. Biochem.">
        <title>Cloning of cDNA of the genes of wheat storage proteins.</title>
        <authorList>
            <person name="Rustembekov O.S."/>
            <person name="Krivtsov G.G."/>
            <person name="Bashkirov V.I."/>
            <person name="Mil'shina N.V."/>
            <person name="Shemyakin M.F."/>
            <person name="Sozinov A.a."/>
        </authorList>
    </citation>
    <scope>NUCLEOTIDE SEQUENCE</scope>
</reference>
<dbReference type="AlphaFoldDB" id="Q41548"/>
<dbReference type="PIR" id="T06508">
    <property type="entry name" value="T06508"/>
</dbReference>